<dbReference type="InterPro" id="IPR036249">
    <property type="entry name" value="Thioredoxin-like_sf"/>
</dbReference>
<dbReference type="InterPro" id="IPR032801">
    <property type="entry name" value="PXL2A/B/C"/>
</dbReference>
<feature type="compositionally biased region" description="Polar residues" evidence="1">
    <location>
        <begin position="11"/>
        <end position="26"/>
    </location>
</feature>
<feature type="region of interest" description="Disordered" evidence="1">
    <location>
        <begin position="1"/>
        <end position="32"/>
    </location>
</feature>
<dbReference type="Pfam" id="PF13911">
    <property type="entry name" value="AhpC-TSA_2"/>
    <property type="match status" value="1"/>
</dbReference>
<gene>
    <name evidence="2" type="ORF">I7I53_00752</name>
</gene>
<dbReference type="SUPFAM" id="SSF52833">
    <property type="entry name" value="Thioredoxin-like"/>
    <property type="match status" value="1"/>
</dbReference>
<evidence type="ECO:0000256" key="1">
    <source>
        <dbReference type="SAM" id="MobiDB-lite"/>
    </source>
</evidence>
<accession>A0A8A1LGG8</accession>
<evidence type="ECO:0000313" key="3">
    <source>
        <dbReference type="Proteomes" id="UP000663419"/>
    </source>
</evidence>
<evidence type="ECO:0000313" key="2">
    <source>
        <dbReference type="EMBL" id="QSS53478.1"/>
    </source>
</evidence>
<name>A0A8A1LGG8_AJEC8</name>
<protein>
    <submittedName>
        <fullName evidence="2">Peroxiredoxin (PRX)-like 2 family protein</fullName>
    </submittedName>
</protein>
<dbReference type="Proteomes" id="UP000663419">
    <property type="component" value="Chromosome 3"/>
</dbReference>
<dbReference type="PANTHER" id="PTHR28630">
    <property type="match status" value="1"/>
</dbReference>
<dbReference type="AlphaFoldDB" id="A0A8A1LGG8"/>
<sequence length="245" mass="26848">MPTNNHENERTPSAQNENSAMNPATHSSEEPFSEATLRDAAKVFLLDADGNKVRFGDLYKPPGRGKKQRTLIIFVRHFFCGSCQDYVRAVASSIPGPSQLPTDTAIAIVGCGASSLIPQYIDRTKCPFPIYTDPTRYLHALFGMKLTLDAGTHAPDYSTTSMFSLVTQGIAMAVSRLLKGDMLQSGNKWQNGGEILFDAEIPNEAEDGGEEVKVRVPFCHIMKNTRDHSEVSVLKTVIGLDGERV</sequence>
<dbReference type="EMBL" id="CP069104">
    <property type="protein sequence ID" value="QSS53478.1"/>
    <property type="molecule type" value="Genomic_DNA"/>
</dbReference>
<dbReference type="Gene3D" id="3.40.30.10">
    <property type="entry name" value="Glutaredoxin"/>
    <property type="match status" value="1"/>
</dbReference>
<dbReference type="PANTHER" id="PTHR28630:SF3">
    <property type="entry name" value="PEROXIREDOXIN-LIKE 2C"/>
    <property type="match status" value="1"/>
</dbReference>
<organism evidence="2 3">
    <name type="scientific">Ajellomyces capsulatus (strain H88)</name>
    <name type="common">Darling's disease fungus</name>
    <name type="synonym">Histoplasma capsulatum</name>
    <dbReference type="NCBI Taxonomy" id="544711"/>
    <lineage>
        <taxon>Eukaryota</taxon>
        <taxon>Fungi</taxon>
        <taxon>Dikarya</taxon>
        <taxon>Ascomycota</taxon>
        <taxon>Pezizomycotina</taxon>
        <taxon>Eurotiomycetes</taxon>
        <taxon>Eurotiomycetidae</taxon>
        <taxon>Onygenales</taxon>
        <taxon>Ajellomycetaceae</taxon>
        <taxon>Histoplasma</taxon>
    </lineage>
</organism>
<proteinExistence type="predicted"/>
<feature type="compositionally biased region" description="Basic and acidic residues" evidence="1">
    <location>
        <begin position="1"/>
        <end position="10"/>
    </location>
</feature>
<dbReference type="CDD" id="cd02970">
    <property type="entry name" value="PRX_like2"/>
    <property type="match status" value="1"/>
</dbReference>
<dbReference type="VEuPathDB" id="FungiDB:I7I53_00752"/>
<reference evidence="2" key="1">
    <citation type="submission" date="2021-01" db="EMBL/GenBank/DDBJ databases">
        <title>Chromosome-level genome assembly of a human fungal pathogen reveals clustering of transcriptionally co-regulated genes.</title>
        <authorList>
            <person name="Voorhies M."/>
            <person name="Cohen S."/>
            <person name="Shea T.P."/>
            <person name="Petrus S."/>
            <person name="Munoz J.F."/>
            <person name="Poplawski S."/>
            <person name="Goldman W.E."/>
            <person name="Michael T."/>
            <person name="Cuomo C.A."/>
            <person name="Sil A."/>
            <person name="Beyhan S."/>
        </authorList>
    </citation>
    <scope>NUCLEOTIDE SEQUENCE</scope>
    <source>
        <strain evidence="2">H88</strain>
    </source>
</reference>